<protein>
    <submittedName>
        <fullName evidence="4">Prolyl oligopeptidase-like protein</fullName>
    </submittedName>
</protein>
<evidence type="ECO:0000313" key="4">
    <source>
        <dbReference type="EMBL" id="KAG9231858.1"/>
    </source>
</evidence>
<keyword evidence="1" id="KW-0378">Hydrolase</keyword>
<sequence length="382" mass="42510">MAQKRESSSYKLHMQDNRSLSLWEKLGVPVALGKALVNLVYAFLFGWLKPKEKRSTKYYRHVAFTAMRTLLVNTTARQQHFLAEPTDDAYLKSAKKNGFEPQTLYLKDGTAAHWIGDPKASRLIVNFHGGGYVFPAAPEMFTYMYTLLTHLNSSSSQKASCLFLSYDLAPSSPYPRQLTQAAHLLSHILTTLRISPSNILLTGDSAGANLVTALLSHITHPHPSPSIPRINLHGEKLLGALLISPWIQFTFTHASIKKNEYKDCVSPPAASMWSTAFLASPHPHTSNSDYYNQPSTAPPSFFTGWPVSNLLIVGGEEEVLIDSITEFAEKLKEGLKGGTEVEFFVAKGEYHDQMNLDPQIGYAEGCQQGEMIWSWTAERFAV</sequence>
<gene>
    <name evidence="4" type="ORF">BJ875DRAFT_103313</name>
</gene>
<evidence type="ECO:0000256" key="2">
    <source>
        <dbReference type="SAM" id="Phobius"/>
    </source>
</evidence>
<evidence type="ECO:0000259" key="3">
    <source>
        <dbReference type="Pfam" id="PF07859"/>
    </source>
</evidence>
<proteinExistence type="predicted"/>
<keyword evidence="2" id="KW-1133">Transmembrane helix</keyword>
<keyword evidence="5" id="KW-1185">Reference proteome</keyword>
<evidence type="ECO:0000256" key="1">
    <source>
        <dbReference type="ARBA" id="ARBA00022801"/>
    </source>
</evidence>
<accession>A0A9P7YF42</accession>
<dbReference type="Pfam" id="PF07859">
    <property type="entry name" value="Abhydrolase_3"/>
    <property type="match status" value="1"/>
</dbReference>
<keyword evidence="2" id="KW-0472">Membrane</keyword>
<dbReference type="InterPro" id="IPR029058">
    <property type="entry name" value="AB_hydrolase_fold"/>
</dbReference>
<dbReference type="AlphaFoldDB" id="A0A9P7YF42"/>
<name>A0A9P7YF42_9HELO</name>
<dbReference type="InterPro" id="IPR013094">
    <property type="entry name" value="AB_hydrolase_3"/>
</dbReference>
<reference evidence="4" key="1">
    <citation type="journal article" date="2021" name="IMA Fungus">
        <title>Genomic characterization of three marine fungi, including Emericellopsis atlantica sp. nov. with signatures of a generalist lifestyle and marine biomass degradation.</title>
        <authorList>
            <person name="Hagestad O.C."/>
            <person name="Hou L."/>
            <person name="Andersen J.H."/>
            <person name="Hansen E.H."/>
            <person name="Altermark B."/>
            <person name="Li C."/>
            <person name="Kuhnert E."/>
            <person name="Cox R.J."/>
            <person name="Crous P.W."/>
            <person name="Spatafora J.W."/>
            <person name="Lail K."/>
            <person name="Amirebrahimi M."/>
            <person name="Lipzen A."/>
            <person name="Pangilinan J."/>
            <person name="Andreopoulos W."/>
            <person name="Hayes R.D."/>
            <person name="Ng V."/>
            <person name="Grigoriev I.V."/>
            <person name="Jackson S.A."/>
            <person name="Sutton T.D.S."/>
            <person name="Dobson A.D.W."/>
            <person name="Rama T."/>
        </authorList>
    </citation>
    <scope>NUCLEOTIDE SEQUENCE</scope>
    <source>
        <strain evidence="4">TRa018bII</strain>
    </source>
</reference>
<dbReference type="PANTHER" id="PTHR48081">
    <property type="entry name" value="AB HYDROLASE SUPERFAMILY PROTEIN C4A8.06C"/>
    <property type="match status" value="1"/>
</dbReference>
<keyword evidence="2" id="KW-0812">Transmembrane</keyword>
<feature type="domain" description="Alpha/beta hydrolase fold-3" evidence="3">
    <location>
        <begin position="124"/>
        <end position="352"/>
    </location>
</feature>
<dbReference type="GO" id="GO:0016787">
    <property type="term" value="F:hydrolase activity"/>
    <property type="evidence" value="ECO:0007669"/>
    <property type="project" value="UniProtKB-KW"/>
</dbReference>
<dbReference type="OrthoDB" id="2152029at2759"/>
<dbReference type="SUPFAM" id="SSF53474">
    <property type="entry name" value="alpha/beta-Hydrolases"/>
    <property type="match status" value="1"/>
</dbReference>
<evidence type="ECO:0000313" key="5">
    <source>
        <dbReference type="Proteomes" id="UP000824998"/>
    </source>
</evidence>
<feature type="transmembrane region" description="Helical" evidence="2">
    <location>
        <begin position="26"/>
        <end position="48"/>
    </location>
</feature>
<dbReference type="Proteomes" id="UP000824998">
    <property type="component" value="Unassembled WGS sequence"/>
</dbReference>
<dbReference type="Gene3D" id="3.40.50.1820">
    <property type="entry name" value="alpha/beta hydrolase"/>
    <property type="match status" value="1"/>
</dbReference>
<dbReference type="EMBL" id="MU251577">
    <property type="protein sequence ID" value="KAG9231858.1"/>
    <property type="molecule type" value="Genomic_DNA"/>
</dbReference>
<organism evidence="4 5">
    <name type="scientific">Amylocarpus encephaloides</name>
    <dbReference type="NCBI Taxonomy" id="45428"/>
    <lineage>
        <taxon>Eukaryota</taxon>
        <taxon>Fungi</taxon>
        <taxon>Dikarya</taxon>
        <taxon>Ascomycota</taxon>
        <taxon>Pezizomycotina</taxon>
        <taxon>Leotiomycetes</taxon>
        <taxon>Helotiales</taxon>
        <taxon>Helotiales incertae sedis</taxon>
        <taxon>Amylocarpus</taxon>
    </lineage>
</organism>
<dbReference type="InterPro" id="IPR050300">
    <property type="entry name" value="GDXG_lipolytic_enzyme"/>
</dbReference>
<comment type="caution">
    <text evidence="4">The sequence shown here is derived from an EMBL/GenBank/DDBJ whole genome shotgun (WGS) entry which is preliminary data.</text>
</comment>
<dbReference type="PANTHER" id="PTHR48081:SF31">
    <property type="entry name" value="STERYL ACETYL HYDROLASE MUG81-RELATED"/>
    <property type="match status" value="1"/>
</dbReference>